<reference evidence="1" key="1">
    <citation type="submission" date="2021-01" db="EMBL/GenBank/DDBJ databases">
        <authorList>
            <person name="Lovell J.T."/>
            <person name="Bentley N."/>
            <person name="Bhattarai G."/>
            <person name="Jenkins J.W."/>
            <person name="Sreedasyam A."/>
            <person name="Alarcon Y."/>
            <person name="Bock C."/>
            <person name="Boston L."/>
            <person name="Carlson J."/>
            <person name="Cervantes K."/>
            <person name="Clermont K."/>
            <person name="Krom N."/>
            <person name="Kubenka K."/>
            <person name="Mamidi S."/>
            <person name="Mattison C."/>
            <person name="Monteros M."/>
            <person name="Pisani C."/>
            <person name="Plott C."/>
            <person name="Rajasekar S."/>
            <person name="Rhein H.S."/>
            <person name="Rohla C."/>
            <person name="Song M."/>
            <person name="Hilaire R.S."/>
            <person name="Shu S."/>
            <person name="Wells L."/>
            <person name="Wang X."/>
            <person name="Webber J."/>
            <person name="Heerema R.J."/>
            <person name="Klein P."/>
            <person name="Conner P."/>
            <person name="Grauke L."/>
            <person name="Grimwood J."/>
            <person name="Schmutz J."/>
            <person name="Randall J.J."/>
        </authorList>
    </citation>
    <scope>NUCLEOTIDE SEQUENCE</scope>
    <source>
        <tissue evidence="1">Leaf</tissue>
    </source>
</reference>
<accession>A0A922JMW5</accession>
<proteinExistence type="predicted"/>
<dbReference type="OrthoDB" id="1743873at2759"/>
<dbReference type="AlphaFoldDB" id="A0A922JMW5"/>
<sequence length="108" mass="13100">MCKENGESVDHLLLHYKVARTMWDDFFTRIELSWVMPLEMVDIFASWRGLRGNSQVAAIWRMVHIFMCWCIWQEGNDRSFEDRERTMDELNVFFFKLSLWVRPLFVMG</sequence>
<gene>
    <name evidence="1" type="ORF">I3842_05G196300</name>
</gene>
<dbReference type="EMBL" id="CM031829">
    <property type="protein sequence ID" value="KAG6714276.1"/>
    <property type="molecule type" value="Genomic_DNA"/>
</dbReference>
<name>A0A922JMW5_CARIL</name>
<protein>
    <recommendedName>
        <fullName evidence="3">Reverse transcriptase zinc-binding domain-containing protein</fullName>
    </recommendedName>
</protein>
<evidence type="ECO:0000313" key="1">
    <source>
        <dbReference type="EMBL" id="KAG6714276.1"/>
    </source>
</evidence>
<dbReference type="Proteomes" id="UP000811246">
    <property type="component" value="Chromosome 5"/>
</dbReference>
<evidence type="ECO:0008006" key="3">
    <source>
        <dbReference type="Google" id="ProtNLM"/>
    </source>
</evidence>
<evidence type="ECO:0000313" key="2">
    <source>
        <dbReference type="Proteomes" id="UP000811246"/>
    </source>
</evidence>
<organism evidence="1 2">
    <name type="scientific">Carya illinoinensis</name>
    <name type="common">Pecan</name>
    <dbReference type="NCBI Taxonomy" id="32201"/>
    <lineage>
        <taxon>Eukaryota</taxon>
        <taxon>Viridiplantae</taxon>
        <taxon>Streptophyta</taxon>
        <taxon>Embryophyta</taxon>
        <taxon>Tracheophyta</taxon>
        <taxon>Spermatophyta</taxon>
        <taxon>Magnoliopsida</taxon>
        <taxon>eudicotyledons</taxon>
        <taxon>Gunneridae</taxon>
        <taxon>Pentapetalae</taxon>
        <taxon>rosids</taxon>
        <taxon>fabids</taxon>
        <taxon>Fagales</taxon>
        <taxon>Juglandaceae</taxon>
        <taxon>Carya</taxon>
    </lineage>
</organism>
<comment type="caution">
    <text evidence="1">The sequence shown here is derived from an EMBL/GenBank/DDBJ whole genome shotgun (WGS) entry which is preliminary data.</text>
</comment>